<sequence>MKKDNQQENRPEKDEVKRSDDPEKLALGPDGDNQFTGMPDGQMPDFEPEQSGKGQMKQAEESTEDK</sequence>
<gene>
    <name evidence="2" type="ORF">ABID49_002341</name>
</gene>
<reference evidence="2 3" key="1">
    <citation type="submission" date="2024-06" db="EMBL/GenBank/DDBJ databases">
        <title>Genomic Encyclopedia of Type Strains, Phase IV (KMG-IV): sequencing the most valuable type-strain genomes for metagenomic binning, comparative biology and taxonomic classification.</title>
        <authorList>
            <person name="Goeker M."/>
        </authorList>
    </citation>
    <scope>NUCLEOTIDE SEQUENCE [LARGE SCALE GENOMIC DNA]</scope>
    <source>
        <strain evidence="2 3">DSM 26128</strain>
    </source>
</reference>
<dbReference type="Proteomes" id="UP001549099">
    <property type="component" value="Unassembled WGS sequence"/>
</dbReference>
<keyword evidence="3" id="KW-1185">Reference proteome</keyword>
<evidence type="ECO:0000313" key="3">
    <source>
        <dbReference type="Proteomes" id="UP001549099"/>
    </source>
</evidence>
<evidence type="ECO:0000256" key="1">
    <source>
        <dbReference type="SAM" id="MobiDB-lite"/>
    </source>
</evidence>
<evidence type="ECO:0000313" key="2">
    <source>
        <dbReference type="EMBL" id="MET3576423.1"/>
    </source>
</evidence>
<dbReference type="EMBL" id="JBEPLW010000022">
    <property type="protein sequence ID" value="MET3576423.1"/>
    <property type="molecule type" value="Genomic_DNA"/>
</dbReference>
<feature type="compositionally biased region" description="Basic and acidic residues" evidence="1">
    <location>
        <begin position="1"/>
        <end position="24"/>
    </location>
</feature>
<protein>
    <recommendedName>
        <fullName evidence="4">YfhD-like protein</fullName>
    </recommendedName>
</protein>
<evidence type="ECO:0008006" key="4">
    <source>
        <dbReference type="Google" id="ProtNLM"/>
    </source>
</evidence>
<accession>A0ABV2GDS7</accession>
<name>A0ABV2GDS7_9BACL</name>
<organism evidence="2 3">
    <name type="scientific">Bhargavaea ullalensis</name>
    <dbReference type="NCBI Taxonomy" id="1265685"/>
    <lineage>
        <taxon>Bacteria</taxon>
        <taxon>Bacillati</taxon>
        <taxon>Bacillota</taxon>
        <taxon>Bacilli</taxon>
        <taxon>Bacillales</taxon>
        <taxon>Caryophanaceae</taxon>
        <taxon>Bhargavaea</taxon>
    </lineage>
</organism>
<comment type="caution">
    <text evidence="2">The sequence shown here is derived from an EMBL/GenBank/DDBJ whole genome shotgun (WGS) entry which is preliminary data.</text>
</comment>
<dbReference type="RefSeq" id="WP_354198453.1">
    <property type="nucleotide sequence ID" value="NZ_JBEPLW010000022.1"/>
</dbReference>
<proteinExistence type="predicted"/>
<feature type="region of interest" description="Disordered" evidence="1">
    <location>
        <begin position="1"/>
        <end position="66"/>
    </location>
</feature>